<dbReference type="KEGG" id="tvd:SG34_033245"/>
<dbReference type="InterPro" id="IPR032633">
    <property type="entry name" value="ThiJ-like"/>
</dbReference>
<dbReference type="AlphaFoldDB" id="A0AAE9Z9K0"/>
<protein>
    <submittedName>
        <fullName evidence="1">DJ-1/PfpI family protein</fullName>
    </submittedName>
</protein>
<evidence type="ECO:0000313" key="2">
    <source>
        <dbReference type="Proteomes" id="UP000032352"/>
    </source>
</evidence>
<dbReference type="PANTHER" id="PTHR43068:SF1">
    <property type="entry name" value="SLR1854 PROTEIN"/>
    <property type="match status" value="1"/>
</dbReference>
<keyword evidence="2" id="KW-1185">Reference proteome</keyword>
<dbReference type="Proteomes" id="UP000032352">
    <property type="component" value="Chromosome pTvir"/>
</dbReference>
<dbReference type="Pfam" id="PF17124">
    <property type="entry name" value="ThiJ_like"/>
    <property type="match status" value="1"/>
</dbReference>
<dbReference type="PANTHER" id="PTHR43068">
    <property type="entry name" value="SLR1854 PROTEIN"/>
    <property type="match status" value="1"/>
</dbReference>
<dbReference type="Gene3D" id="3.40.50.880">
    <property type="match status" value="1"/>
</dbReference>
<name>A0AAE9Z9K0_9GAMM</name>
<proteinExistence type="predicted"/>
<evidence type="ECO:0000313" key="1">
    <source>
        <dbReference type="EMBL" id="WDE08767.1"/>
    </source>
</evidence>
<gene>
    <name evidence="1" type="ORF">SG34_033245</name>
</gene>
<sequence>MKIKNVLIPLPGYGCDPSEVAIPWKQLTGHKHRVTFITPTGQVAVTDEIMLTGKKLGLLKPLLMARADAVQAFKEMQQSDDFNKPLSYGDVSAADFDALLLPGGHDKGVKEYLESAVLQQLVVDFFSANKPVAAICHGVLIPARSINPGTGKSVIYDYLTTGLLKSQELAAYRLTRLWLGDYYLTYPETTTEDELVAALASPGQFIEGGFPLLRDTPAHLNRGFFVKDRNYLSARWPGDLYSFSAEFIRMLSD</sequence>
<dbReference type="SUPFAM" id="SSF52317">
    <property type="entry name" value="Class I glutamine amidotransferase-like"/>
    <property type="match status" value="1"/>
</dbReference>
<dbReference type="RefSeq" id="WP_044836469.1">
    <property type="nucleotide sequence ID" value="NZ_CP059734.1"/>
</dbReference>
<reference evidence="1 2" key="2">
    <citation type="journal article" date="2022" name="Mar. Drugs">
        <title>Bioassay-Guided Fractionation Leads to the Detection of Cholic Acid Generated by the Rare Thalassomonas sp.</title>
        <authorList>
            <person name="Pheiffer F."/>
            <person name="Schneider Y.K."/>
            <person name="Hansen E.H."/>
            <person name="Andersen J.H."/>
            <person name="Isaksson J."/>
            <person name="Busche T."/>
            <person name="R C."/>
            <person name="Kalinowski J."/>
            <person name="Zyl L.V."/>
            <person name="Trindade M."/>
        </authorList>
    </citation>
    <scope>NUCLEOTIDE SEQUENCE [LARGE SCALE GENOMIC DNA]</scope>
    <source>
        <strain evidence="1 2">XOM25</strain>
    </source>
</reference>
<dbReference type="InterPro" id="IPR029062">
    <property type="entry name" value="Class_I_gatase-like"/>
</dbReference>
<reference evidence="1 2" key="1">
    <citation type="journal article" date="2015" name="Genome Announc.">
        <title>Draft Genome Sequences of Marine Isolates of Thalassomonas viridans and Thalassomonas actiniarum.</title>
        <authorList>
            <person name="Olonade I."/>
            <person name="van Zyl L.J."/>
            <person name="Trindade M."/>
        </authorList>
    </citation>
    <scope>NUCLEOTIDE SEQUENCE [LARGE SCALE GENOMIC DNA]</scope>
    <source>
        <strain evidence="1 2">XOM25</strain>
    </source>
</reference>
<accession>A0AAE9Z9K0</accession>
<dbReference type="EMBL" id="CP059734">
    <property type="protein sequence ID" value="WDE08767.1"/>
    <property type="molecule type" value="Genomic_DNA"/>
</dbReference>
<organism evidence="1 2">
    <name type="scientific">Thalassomonas viridans</name>
    <dbReference type="NCBI Taxonomy" id="137584"/>
    <lineage>
        <taxon>Bacteria</taxon>
        <taxon>Pseudomonadati</taxon>
        <taxon>Pseudomonadota</taxon>
        <taxon>Gammaproteobacteria</taxon>
        <taxon>Alteromonadales</taxon>
        <taxon>Colwelliaceae</taxon>
        <taxon>Thalassomonas</taxon>
    </lineage>
</organism>